<feature type="compositionally biased region" description="Pro residues" evidence="1">
    <location>
        <begin position="281"/>
        <end position="293"/>
    </location>
</feature>
<feature type="compositionally biased region" description="Basic and acidic residues" evidence="1">
    <location>
        <begin position="13"/>
        <end position="22"/>
    </location>
</feature>
<evidence type="ECO:0000256" key="1">
    <source>
        <dbReference type="SAM" id="MobiDB-lite"/>
    </source>
</evidence>
<dbReference type="OrthoDB" id="5877043at2759"/>
<feature type="compositionally biased region" description="Polar residues" evidence="1">
    <location>
        <begin position="1"/>
        <end position="12"/>
    </location>
</feature>
<feature type="compositionally biased region" description="Polar residues" evidence="1">
    <location>
        <begin position="247"/>
        <end position="258"/>
    </location>
</feature>
<feature type="region of interest" description="Disordered" evidence="1">
    <location>
        <begin position="1"/>
        <end position="27"/>
    </location>
</feature>
<proteinExistence type="predicted"/>
<feature type="compositionally biased region" description="Polar residues" evidence="1">
    <location>
        <begin position="332"/>
        <end position="341"/>
    </location>
</feature>
<dbReference type="Proteomes" id="UP000494206">
    <property type="component" value="Unassembled WGS sequence"/>
</dbReference>
<dbReference type="EMBL" id="CADEPM010000005">
    <property type="protein sequence ID" value="CAB3405954.1"/>
    <property type="molecule type" value="Genomic_DNA"/>
</dbReference>
<sequence length="414" mass="45507">MTVVANESSSQEPPKRQEHDQPANEPQQPTLFQRICCCCCSFKQDKEPPVQLLRSGSLTYSQPQPSTQAVISAANESINDVDDINLELRTAPKKENADSINLNDILMERVINHTEDDRTEVVVEDVVSISTDVVQEINEDDLSNAIKNTHENNEGPKVLRARPAITRVYESISIHSEDDEDVDPKMSVIEFIKSEATRSKTPEVVEELVESPTTRQPAIPAGTASEISDSEEELEIPSKSPGLDMISTVSTARSNQQLDEFKELNSGDELPEIEDDGEVQQPPPPLPANPPPRLSSTNMYAHADSESDSDDEASGEAQPVNAIGLIKMQPINFANSPTGDQDNYEEDEVSEESLSSAPSPTSSSSMEKENDNRVTRISVKSDGRAEIHSPRSPITVSLDADRQITDDEFSEKLI</sequence>
<feature type="compositionally biased region" description="Acidic residues" evidence="1">
    <location>
        <begin position="342"/>
        <end position="351"/>
    </location>
</feature>
<evidence type="ECO:0000313" key="2">
    <source>
        <dbReference type="EMBL" id="CAB3405954.1"/>
    </source>
</evidence>
<dbReference type="AlphaFoldDB" id="A0A8S1EX08"/>
<name>A0A8S1EX08_9PELO</name>
<reference evidence="2 3" key="1">
    <citation type="submission" date="2020-04" db="EMBL/GenBank/DDBJ databases">
        <authorList>
            <person name="Laetsch R D."/>
            <person name="Stevens L."/>
            <person name="Kumar S."/>
            <person name="Blaxter L. M."/>
        </authorList>
    </citation>
    <scope>NUCLEOTIDE SEQUENCE [LARGE SCALE GENOMIC DNA]</scope>
</reference>
<evidence type="ECO:0000313" key="3">
    <source>
        <dbReference type="Proteomes" id="UP000494206"/>
    </source>
</evidence>
<feature type="compositionally biased region" description="Acidic residues" evidence="1">
    <location>
        <begin position="269"/>
        <end position="278"/>
    </location>
</feature>
<keyword evidence="3" id="KW-1185">Reference proteome</keyword>
<feature type="compositionally biased region" description="Low complexity" evidence="1">
    <location>
        <begin position="352"/>
        <end position="365"/>
    </location>
</feature>
<organism evidence="2 3">
    <name type="scientific">Caenorhabditis bovis</name>
    <dbReference type="NCBI Taxonomy" id="2654633"/>
    <lineage>
        <taxon>Eukaryota</taxon>
        <taxon>Metazoa</taxon>
        <taxon>Ecdysozoa</taxon>
        <taxon>Nematoda</taxon>
        <taxon>Chromadorea</taxon>
        <taxon>Rhabditida</taxon>
        <taxon>Rhabditina</taxon>
        <taxon>Rhabditomorpha</taxon>
        <taxon>Rhabditoidea</taxon>
        <taxon>Rhabditidae</taxon>
        <taxon>Peloderinae</taxon>
        <taxon>Caenorhabditis</taxon>
    </lineage>
</organism>
<protein>
    <submittedName>
        <fullName evidence="2">Uncharacterized protein</fullName>
    </submittedName>
</protein>
<gene>
    <name evidence="2" type="ORF">CBOVIS_LOCUS8089</name>
</gene>
<feature type="compositionally biased region" description="Basic and acidic residues" evidence="1">
    <location>
        <begin position="366"/>
        <end position="389"/>
    </location>
</feature>
<feature type="region of interest" description="Disordered" evidence="1">
    <location>
        <begin position="199"/>
        <end position="414"/>
    </location>
</feature>
<accession>A0A8S1EX08</accession>
<comment type="caution">
    <text evidence="2">The sequence shown here is derived from an EMBL/GenBank/DDBJ whole genome shotgun (WGS) entry which is preliminary data.</text>
</comment>
<feature type="compositionally biased region" description="Basic and acidic residues" evidence="1">
    <location>
        <begin position="399"/>
        <end position="414"/>
    </location>
</feature>